<dbReference type="InterPro" id="IPR010319">
    <property type="entry name" value="Transglutaminase-like_Cys_pept"/>
</dbReference>
<dbReference type="Gene3D" id="3.10.620.30">
    <property type="match status" value="1"/>
</dbReference>
<dbReference type="Pfam" id="PF06035">
    <property type="entry name" value="Peptidase_C93"/>
    <property type="match status" value="1"/>
</dbReference>
<protein>
    <submittedName>
        <fullName evidence="1">Transglutaminase-like cysteine peptidase</fullName>
    </submittedName>
</protein>
<dbReference type="AlphaFoldDB" id="A0AA52EG67"/>
<accession>A0AA52EG67</accession>
<organism evidence="1 2">
    <name type="scientific">Temperatibacter marinus</name>
    <dbReference type="NCBI Taxonomy" id="1456591"/>
    <lineage>
        <taxon>Bacteria</taxon>
        <taxon>Pseudomonadati</taxon>
        <taxon>Pseudomonadota</taxon>
        <taxon>Alphaproteobacteria</taxon>
        <taxon>Kordiimonadales</taxon>
        <taxon>Temperatibacteraceae</taxon>
        <taxon>Temperatibacter</taxon>
    </lineage>
</organism>
<dbReference type="PANTHER" id="PTHR39327:SF1">
    <property type="entry name" value="BLR5470 PROTEIN"/>
    <property type="match status" value="1"/>
</dbReference>
<proteinExistence type="predicted"/>
<dbReference type="Proteomes" id="UP001268683">
    <property type="component" value="Chromosome"/>
</dbReference>
<dbReference type="KEGG" id="tmk:QGN29_07110"/>
<reference evidence="1" key="1">
    <citation type="submission" date="2023-04" db="EMBL/GenBank/DDBJ databases">
        <title>Complete genome sequence of Temperatibacter marinus.</title>
        <authorList>
            <person name="Rong J.-C."/>
            <person name="Yi M.-L."/>
            <person name="Zhao Q."/>
        </authorList>
    </citation>
    <scope>NUCLEOTIDE SEQUENCE</scope>
    <source>
        <strain evidence="1">NBRC 110045</strain>
    </source>
</reference>
<name>A0AA52EG67_9PROT</name>
<sequence length="285" mass="32626">MTMLKLSHTSLPKAGILFAVILYTLCAPFLAHSQDKSKTEQAKGTSFFRPSSDQPKATGLFGYRELRYTKMGGFKKWLNVLERQNVPAQEQIRVAKTKSTVKGRNTIRLPNSFNGRTLAEKKGQTDCSRFNRVACRKNEWNTLIANQITAIKAGGSKKEVLDAVNLFMNNTPYIVDPRNWGVPDYWATPTEFFFKDGDCEDYAISKYVTLKRIGLEAGNMRLLVGQDNNSRVEHAVLAVKIEGLDYILDNQVNEVLPHTKIRHFTPVYAINEEAWWRFLRQRRFN</sequence>
<dbReference type="PANTHER" id="PTHR39327">
    <property type="match status" value="1"/>
</dbReference>
<dbReference type="EMBL" id="CP123872">
    <property type="protein sequence ID" value="WND04140.1"/>
    <property type="molecule type" value="Genomic_DNA"/>
</dbReference>
<keyword evidence="2" id="KW-1185">Reference proteome</keyword>
<dbReference type="RefSeq" id="WP_310800004.1">
    <property type="nucleotide sequence ID" value="NZ_CP123872.1"/>
</dbReference>
<gene>
    <name evidence="1" type="ORF">QGN29_07110</name>
</gene>
<evidence type="ECO:0000313" key="1">
    <source>
        <dbReference type="EMBL" id="WND04140.1"/>
    </source>
</evidence>
<evidence type="ECO:0000313" key="2">
    <source>
        <dbReference type="Proteomes" id="UP001268683"/>
    </source>
</evidence>